<dbReference type="AlphaFoldDB" id="A0A232FDU1"/>
<evidence type="ECO:0000313" key="2">
    <source>
        <dbReference type="Proteomes" id="UP000215335"/>
    </source>
</evidence>
<organism evidence="1 2">
    <name type="scientific">Trichomalopsis sarcophagae</name>
    <dbReference type="NCBI Taxonomy" id="543379"/>
    <lineage>
        <taxon>Eukaryota</taxon>
        <taxon>Metazoa</taxon>
        <taxon>Ecdysozoa</taxon>
        <taxon>Arthropoda</taxon>
        <taxon>Hexapoda</taxon>
        <taxon>Insecta</taxon>
        <taxon>Pterygota</taxon>
        <taxon>Neoptera</taxon>
        <taxon>Endopterygota</taxon>
        <taxon>Hymenoptera</taxon>
        <taxon>Apocrita</taxon>
        <taxon>Proctotrupomorpha</taxon>
        <taxon>Chalcidoidea</taxon>
        <taxon>Pteromalidae</taxon>
        <taxon>Pteromalinae</taxon>
        <taxon>Trichomalopsis</taxon>
    </lineage>
</organism>
<dbReference type="EMBL" id="NNAY01000423">
    <property type="protein sequence ID" value="OXU28507.1"/>
    <property type="molecule type" value="Genomic_DNA"/>
</dbReference>
<proteinExistence type="predicted"/>
<protein>
    <submittedName>
        <fullName evidence="1">Uncharacterized protein</fullName>
    </submittedName>
</protein>
<comment type="caution">
    <text evidence="1">The sequence shown here is derived from an EMBL/GenBank/DDBJ whole genome shotgun (WGS) entry which is preliminary data.</text>
</comment>
<gene>
    <name evidence="1" type="ORF">TSAR_003649</name>
</gene>
<evidence type="ECO:0000313" key="1">
    <source>
        <dbReference type="EMBL" id="OXU28507.1"/>
    </source>
</evidence>
<accession>A0A232FDU1</accession>
<sequence>MSLNSLRYLLFKKSSIKASFKLEMDSLEYMLNDDVNENGDCNDANGENNDEICSKRQRLC</sequence>
<name>A0A232FDU1_9HYME</name>
<dbReference type="Proteomes" id="UP000215335">
    <property type="component" value="Unassembled WGS sequence"/>
</dbReference>
<keyword evidence="2" id="KW-1185">Reference proteome</keyword>
<reference evidence="1 2" key="1">
    <citation type="journal article" date="2017" name="Curr. Biol.">
        <title>The Evolution of Venom by Co-option of Single-Copy Genes.</title>
        <authorList>
            <person name="Martinson E.O."/>
            <person name="Mrinalini"/>
            <person name="Kelkar Y.D."/>
            <person name="Chang C.H."/>
            <person name="Werren J.H."/>
        </authorList>
    </citation>
    <scope>NUCLEOTIDE SEQUENCE [LARGE SCALE GENOMIC DNA]</scope>
    <source>
        <strain evidence="1 2">Alberta</strain>
        <tissue evidence="1">Whole body</tissue>
    </source>
</reference>